<dbReference type="RefSeq" id="WP_377167574.1">
    <property type="nucleotide sequence ID" value="NZ_JBHTJC010000001.1"/>
</dbReference>
<evidence type="ECO:0000256" key="1">
    <source>
        <dbReference type="SAM" id="MobiDB-lite"/>
    </source>
</evidence>
<protein>
    <submittedName>
        <fullName evidence="2">Uncharacterized protein</fullName>
    </submittedName>
</protein>
<proteinExistence type="predicted"/>
<name>A0ABW7I5I9_9RHOB</name>
<organism evidence="2 3">
    <name type="scientific">Roseovarius aquimarinus</name>
    <dbReference type="NCBI Taxonomy" id="1229156"/>
    <lineage>
        <taxon>Bacteria</taxon>
        <taxon>Pseudomonadati</taxon>
        <taxon>Pseudomonadota</taxon>
        <taxon>Alphaproteobacteria</taxon>
        <taxon>Rhodobacterales</taxon>
        <taxon>Roseobacteraceae</taxon>
        <taxon>Roseovarius</taxon>
    </lineage>
</organism>
<evidence type="ECO:0000313" key="2">
    <source>
        <dbReference type="EMBL" id="MFH0253441.1"/>
    </source>
</evidence>
<accession>A0ABW7I5I9</accession>
<keyword evidence="3" id="KW-1185">Reference proteome</keyword>
<dbReference type="EMBL" id="JBIHMM010000001">
    <property type="protein sequence ID" value="MFH0253441.1"/>
    <property type="molecule type" value="Genomic_DNA"/>
</dbReference>
<feature type="region of interest" description="Disordered" evidence="1">
    <location>
        <begin position="1"/>
        <end position="41"/>
    </location>
</feature>
<comment type="caution">
    <text evidence="2">The sequence shown here is derived from an EMBL/GenBank/DDBJ whole genome shotgun (WGS) entry which is preliminary data.</text>
</comment>
<evidence type="ECO:0000313" key="3">
    <source>
        <dbReference type="Proteomes" id="UP001607157"/>
    </source>
</evidence>
<sequence length="227" mass="23295">MTPSIPAFPLETKRSAFKDAAPKKKPGTEPRAPRAQITRGEHGRYQIKSGLMQGSYVARAFPKAPSSARGVIAEASGATEEAAIAALHEAIDARESERAGARRVDAPTGIAIPSAEEFAEALSQIGLTAPQRAMLTALMLAGTEGLTEARMARASGYKSHASARRSLASAGAAMAAYLASGADSLGTLTGADGAKLVAVHGAAPEEGAEAGNWILHAELRDAVRAAL</sequence>
<reference evidence="2 3" key="1">
    <citation type="submission" date="2024-10" db="EMBL/GenBank/DDBJ databases">
        <authorList>
            <person name="Yang X.-N."/>
        </authorList>
    </citation>
    <scope>NUCLEOTIDE SEQUENCE [LARGE SCALE GENOMIC DNA]</scope>
    <source>
        <strain evidence="2 3">CAU 1059</strain>
    </source>
</reference>
<dbReference type="Proteomes" id="UP001607157">
    <property type="component" value="Unassembled WGS sequence"/>
</dbReference>
<feature type="compositionally biased region" description="Basic and acidic residues" evidence="1">
    <location>
        <begin position="11"/>
        <end position="32"/>
    </location>
</feature>
<gene>
    <name evidence="2" type="ORF">ACGRVM_06035</name>
</gene>